<gene>
    <name evidence="1" type="ORF">GsuE55_07000</name>
</gene>
<dbReference type="AlphaFoldDB" id="A0A679FNQ5"/>
<dbReference type="Proteomes" id="UP000501421">
    <property type="component" value="Chromosome"/>
</dbReference>
<dbReference type="RefSeq" id="WP_033021686.1">
    <property type="nucleotide sequence ID" value="NZ_AP022557.1"/>
</dbReference>
<proteinExistence type="predicted"/>
<protein>
    <recommendedName>
        <fullName evidence="3">YppF-like protein</fullName>
    </recommendedName>
</protein>
<dbReference type="EMBL" id="AP022557">
    <property type="protein sequence ID" value="BBW95867.1"/>
    <property type="molecule type" value="Genomic_DNA"/>
</dbReference>
<evidence type="ECO:0008006" key="3">
    <source>
        <dbReference type="Google" id="ProtNLM"/>
    </source>
</evidence>
<name>A0A679FNQ5_9BACL</name>
<sequence>MNVTELKHKFIAVKQSEPTEANELLDFARRLYLRGDISLAQYRNLVRELERAGASLPNEAEEYAGL</sequence>
<evidence type="ECO:0000313" key="1">
    <source>
        <dbReference type="EMBL" id="BBW95867.1"/>
    </source>
</evidence>
<reference evidence="2" key="1">
    <citation type="journal article" date="2020" name="Microbiol. Resour. Announc.">
        <title>Complete Genome Sequence of Geobacillus sp. Strain E55-1, Isolated from Mine Geyser in Japan.</title>
        <authorList>
            <person name="Miyazaki K."/>
            <person name="Hase E."/>
            <person name="Tokito N."/>
        </authorList>
    </citation>
    <scope>NUCLEOTIDE SEQUENCE [LARGE SCALE GENOMIC DNA]</scope>
    <source>
        <strain evidence="2">E55-1</strain>
    </source>
</reference>
<dbReference type="Pfam" id="PF14178">
    <property type="entry name" value="YppF"/>
    <property type="match status" value="1"/>
</dbReference>
<evidence type="ECO:0000313" key="2">
    <source>
        <dbReference type="Proteomes" id="UP000501421"/>
    </source>
</evidence>
<accession>A0A679FNQ5</accession>
<dbReference type="InterPro" id="IPR025553">
    <property type="entry name" value="YppF"/>
</dbReference>
<organism evidence="1 2">
    <name type="scientific">Geobacillus subterraneus</name>
    <dbReference type="NCBI Taxonomy" id="129338"/>
    <lineage>
        <taxon>Bacteria</taxon>
        <taxon>Bacillati</taxon>
        <taxon>Bacillota</taxon>
        <taxon>Bacilli</taxon>
        <taxon>Bacillales</taxon>
        <taxon>Anoxybacillaceae</taxon>
        <taxon>Geobacillus</taxon>
    </lineage>
</organism>
<keyword evidence="2" id="KW-1185">Reference proteome</keyword>